<feature type="chain" id="PRO_5040262678" evidence="2">
    <location>
        <begin position="19"/>
        <end position="607"/>
    </location>
</feature>
<proteinExistence type="predicted"/>
<reference evidence="3" key="1">
    <citation type="submission" date="2021-03" db="EMBL/GenBank/DDBJ databases">
        <title>Draft genome sequence of rust myrtle Austropuccinia psidii MF-1, a brazilian biotype.</title>
        <authorList>
            <person name="Quecine M.C."/>
            <person name="Pachon D.M.R."/>
            <person name="Bonatelli M.L."/>
            <person name="Correr F.H."/>
            <person name="Franceschini L.M."/>
            <person name="Leite T.F."/>
            <person name="Margarido G.R.A."/>
            <person name="Almeida C.A."/>
            <person name="Ferrarezi J.A."/>
            <person name="Labate C.A."/>
        </authorList>
    </citation>
    <scope>NUCLEOTIDE SEQUENCE</scope>
    <source>
        <strain evidence="3">MF-1</strain>
    </source>
</reference>
<feature type="compositionally biased region" description="Polar residues" evidence="1">
    <location>
        <begin position="105"/>
        <end position="114"/>
    </location>
</feature>
<comment type="caution">
    <text evidence="3">The sequence shown here is derived from an EMBL/GenBank/DDBJ whole genome shotgun (WGS) entry which is preliminary data.</text>
</comment>
<accession>A0A9Q3BYY5</accession>
<keyword evidence="2" id="KW-0732">Signal</keyword>
<keyword evidence="4" id="KW-1185">Reference proteome</keyword>
<evidence type="ECO:0000313" key="4">
    <source>
        <dbReference type="Proteomes" id="UP000765509"/>
    </source>
</evidence>
<sequence length="607" mass="69549">MPTLGVIELTLFLKLTSAVGMIEPTNDWEIKDTYDLYSALEIFNDDLYDISSGLGCSMRSGSVPPGGDSAQRSSHDDHSKGFSLNEKIPTSKTSTSSFASLSSVDAPSQNLQAHPNYQHGSRILHEPLQHRSFEGTREIPLTEYSEKLAEGTVHPTSQTTGLNVLESSLLEHNAPVQLPLTSGGVSRFDNRNKDRVDNLKSFLQGKFPGKYRLTFDRSHNYLQQGSRYKQTERTSAPLISDVLVSWGTETKEEVGRDIRWKRKPAKSVGAHTKLSVIDKPTFKTRNRPQEDGQYPKQAVEALELDTLEANVDLDPFRLNAQRRARELNLNTFKADVELQPFCLRVKRIPATQVQEIVALWAFASVLRKDEDKQWQWVESFVQSIQNQWAQRLSSSNLPTSAFEALAEKLWSLQKAILRRFGVPTQHEYFEKELEHFTNWYSNEVKYWLSLPFLSQNEAPTLYNLMKFLSGFYDSLDKPVQWLARKRGGKYFYAIPEKYIFVTGAAMKILGSYYKFVNPIKWKVFFGIEGERFVWMLEHELVIIWARTQELYEEPEFRSLGIFPWNALEKEEQMATISQELNLPSGPTPTKIFKKHLIQDGHVTTSKT</sequence>
<feature type="compositionally biased region" description="Low complexity" evidence="1">
    <location>
        <begin position="90"/>
        <end position="103"/>
    </location>
</feature>
<protein>
    <submittedName>
        <fullName evidence="3">Uncharacterized protein</fullName>
    </submittedName>
</protein>
<dbReference type="EMBL" id="AVOT02003346">
    <property type="protein sequence ID" value="MBW0473250.1"/>
    <property type="molecule type" value="Genomic_DNA"/>
</dbReference>
<name>A0A9Q3BYY5_9BASI</name>
<dbReference type="Proteomes" id="UP000765509">
    <property type="component" value="Unassembled WGS sequence"/>
</dbReference>
<feature type="signal peptide" evidence="2">
    <location>
        <begin position="1"/>
        <end position="18"/>
    </location>
</feature>
<organism evidence="3 4">
    <name type="scientific">Austropuccinia psidii MF-1</name>
    <dbReference type="NCBI Taxonomy" id="1389203"/>
    <lineage>
        <taxon>Eukaryota</taxon>
        <taxon>Fungi</taxon>
        <taxon>Dikarya</taxon>
        <taxon>Basidiomycota</taxon>
        <taxon>Pucciniomycotina</taxon>
        <taxon>Pucciniomycetes</taxon>
        <taxon>Pucciniales</taxon>
        <taxon>Sphaerophragmiaceae</taxon>
        <taxon>Austropuccinia</taxon>
    </lineage>
</organism>
<evidence type="ECO:0000313" key="3">
    <source>
        <dbReference type="EMBL" id="MBW0473250.1"/>
    </source>
</evidence>
<evidence type="ECO:0000256" key="1">
    <source>
        <dbReference type="SAM" id="MobiDB-lite"/>
    </source>
</evidence>
<feature type="region of interest" description="Disordered" evidence="1">
    <location>
        <begin position="59"/>
        <end position="114"/>
    </location>
</feature>
<dbReference type="AlphaFoldDB" id="A0A9Q3BYY5"/>
<gene>
    <name evidence="3" type="ORF">O181_012965</name>
</gene>
<evidence type="ECO:0000256" key="2">
    <source>
        <dbReference type="SAM" id="SignalP"/>
    </source>
</evidence>